<dbReference type="Proteomes" id="UP000800097">
    <property type="component" value="Unassembled WGS sequence"/>
</dbReference>
<name>A0A6A6JG25_WESOR</name>
<dbReference type="EMBL" id="ML986505">
    <property type="protein sequence ID" value="KAF2274149.1"/>
    <property type="molecule type" value="Genomic_DNA"/>
</dbReference>
<feature type="region of interest" description="Disordered" evidence="1">
    <location>
        <begin position="523"/>
        <end position="546"/>
    </location>
</feature>
<dbReference type="GeneID" id="54553561"/>
<feature type="compositionally biased region" description="Acidic residues" evidence="1">
    <location>
        <begin position="420"/>
        <end position="434"/>
    </location>
</feature>
<feature type="compositionally biased region" description="Polar residues" evidence="1">
    <location>
        <begin position="658"/>
        <end position="668"/>
    </location>
</feature>
<dbReference type="PANTHER" id="PTHR35711:SF1">
    <property type="entry name" value="ECTODERMAL, ISOFORM F"/>
    <property type="match status" value="1"/>
</dbReference>
<feature type="compositionally biased region" description="Basic residues" evidence="1">
    <location>
        <begin position="17"/>
        <end position="28"/>
    </location>
</feature>
<evidence type="ECO:0000313" key="2">
    <source>
        <dbReference type="EMBL" id="KAF2274149.1"/>
    </source>
</evidence>
<feature type="region of interest" description="Disordered" evidence="1">
    <location>
        <begin position="17"/>
        <end position="148"/>
    </location>
</feature>
<reference evidence="2" key="1">
    <citation type="journal article" date="2020" name="Stud. Mycol.">
        <title>101 Dothideomycetes genomes: a test case for predicting lifestyles and emergence of pathogens.</title>
        <authorList>
            <person name="Haridas S."/>
            <person name="Albert R."/>
            <person name="Binder M."/>
            <person name="Bloem J."/>
            <person name="Labutti K."/>
            <person name="Salamov A."/>
            <person name="Andreopoulos B."/>
            <person name="Baker S."/>
            <person name="Barry K."/>
            <person name="Bills G."/>
            <person name="Bluhm B."/>
            <person name="Cannon C."/>
            <person name="Castanera R."/>
            <person name="Culley D."/>
            <person name="Daum C."/>
            <person name="Ezra D."/>
            <person name="Gonzalez J."/>
            <person name="Henrissat B."/>
            <person name="Kuo A."/>
            <person name="Liang C."/>
            <person name="Lipzen A."/>
            <person name="Lutzoni F."/>
            <person name="Magnuson J."/>
            <person name="Mondo S."/>
            <person name="Nolan M."/>
            <person name="Ohm R."/>
            <person name="Pangilinan J."/>
            <person name="Park H.-J."/>
            <person name="Ramirez L."/>
            <person name="Alfaro M."/>
            <person name="Sun H."/>
            <person name="Tritt A."/>
            <person name="Yoshinaga Y."/>
            <person name="Zwiers L.-H."/>
            <person name="Turgeon B."/>
            <person name="Goodwin S."/>
            <person name="Spatafora J."/>
            <person name="Crous P."/>
            <person name="Grigoriev I."/>
        </authorList>
    </citation>
    <scope>NUCLEOTIDE SEQUENCE</scope>
    <source>
        <strain evidence="2">CBS 379.55</strain>
    </source>
</reference>
<gene>
    <name evidence="2" type="ORF">EI97DRAFT_451941</name>
</gene>
<feature type="compositionally biased region" description="Acidic residues" evidence="1">
    <location>
        <begin position="115"/>
        <end position="125"/>
    </location>
</feature>
<sequence>MTNFSHAAATMADLGGHHLHNHNLHHSKPSAIHHTNPRSTKDDPVLGTTRPTEGAGSGLSASEELTNEGDEEDDSDAHEDEQEGDEEDEDALAPSRGSGKGKGKGKRPAIRIEPACDDESDEETTSCETAPKAGKPSEGQLGLNNKKRTFSNLSSTSLLFGDDDASTHTFPRPKIARRLSHTNGTGLLAYQATGDDDANRLENAIMSSDDETEERAEKAITDDDDDYAGLTEILEDESDLDKIEEEEESFIINEEQQQTENLYAKAVRDARRHGLESSGSLFDVGDEIFGTYSDINFGQFFEFEEEPTSPEPTPSRKFSDASTKRVRFDDDVQKSNESSSSSSDSEDDLFPDLFLEQDKLPPSVHQLMEMTNETDEDPLSDASDQDYYEASHGLASNDGTGDMEAEYASSEAGSSGYESDGTDTGDTTEEDDSDGEFRTMPHTPRPKSVLHCPSSAPASRAVTPKPFQRSARAPVPARGTGSARGPPPACGIFIHDDTTEAIAVTNRTTKTLTFYRPRAAPVQGQFTPRSSSASTANSSPRASLQQLNASDGEVNNGVLGNIFLPTSDIMFTGFFGLDPTESFLTTGQTIGPPEAFFPFVSVANGMIIPDDEDFMDDEDFEDDIKLEDFLEMGSDDDETEYQQYDDDETDVPATPATSTIALNGSTPARPTPMAETPVPRRHTTTDAMLEHFDRAGVTAFRNNQNRFRDIACQPYDPNLRHSMSRPIRSGRSADTLMSPLRKRSSIAKKIGGSPFARVNTASDRLQSSLKKKGKGPPMGTFS</sequence>
<evidence type="ECO:0000256" key="1">
    <source>
        <dbReference type="SAM" id="MobiDB-lite"/>
    </source>
</evidence>
<feature type="region of interest" description="Disordered" evidence="1">
    <location>
        <begin position="658"/>
        <end position="679"/>
    </location>
</feature>
<feature type="compositionally biased region" description="Low complexity" evidence="1">
    <location>
        <begin position="527"/>
        <end position="543"/>
    </location>
</feature>
<accession>A0A6A6JG25</accession>
<organism evidence="2 3">
    <name type="scientific">Westerdykella ornata</name>
    <dbReference type="NCBI Taxonomy" id="318751"/>
    <lineage>
        <taxon>Eukaryota</taxon>
        <taxon>Fungi</taxon>
        <taxon>Dikarya</taxon>
        <taxon>Ascomycota</taxon>
        <taxon>Pezizomycotina</taxon>
        <taxon>Dothideomycetes</taxon>
        <taxon>Pleosporomycetidae</taxon>
        <taxon>Pleosporales</taxon>
        <taxon>Sporormiaceae</taxon>
        <taxon>Westerdykella</taxon>
    </lineage>
</organism>
<feature type="compositionally biased region" description="Basic and acidic residues" evidence="1">
    <location>
        <begin position="317"/>
        <end position="334"/>
    </location>
</feature>
<feature type="region of interest" description="Disordered" evidence="1">
    <location>
        <begin position="204"/>
        <end position="227"/>
    </location>
</feature>
<feature type="compositionally biased region" description="Acidic residues" evidence="1">
    <location>
        <begin position="372"/>
        <end position="387"/>
    </location>
</feature>
<feature type="region of interest" description="Disordered" evidence="1">
    <location>
        <begin position="302"/>
        <end position="487"/>
    </location>
</feature>
<feature type="compositionally biased region" description="Acidic residues" evidence="1">
    <location>
        <begin position="65"/>
        <end position="91"/>
    </location>
</feature>
<evidence type="ECO:0000313" key="3">
    <source>
        <dbReference type="Proteomes" id="UP000800097"/>
    </source>
</evidence>
<protein>
    <submittedName>
        <fullName evidence="2">Uncharacterized protein</fullName>
    </submittedName>
</protein>
<dbReference type="PANTHER" id="PTHR35711">
    <property type="entry name" value="EXPRESSED PROTEIN"/>
    <property type="match status" value="1"/>
</dbReference>
<feature type="compositionally biased region" description="Basic residues" evidence="1">
    <location>
        <begin position="99"/>
        <end position="109"/>
    </location>
</feature>
<dbReference type="AlphaFoldDB" id="A0A6A6JG25"/>
<feature type="region of interest" description="Disordered" evidence="1">
    <location>
        <begin position="746"/>
        <end position="782"/>
    </location>
</feature>
<dbReference type="RefSeq" id="XP_033651688.1">
    <property type="nucleotide sequence ID" value="XM_033800386.1"/>
</dbReference>
<proteinExistence type="predicted"/>
<feature type="compositionally biased region" description="Low complexity" evidence="1">
    <location>
        <begin position="406"/>
        <end position="419"/>
    </location>
</feature>
<feature type="compositionally biased region" description="Polar residues" evidence="1">
    <location>
        <begin position="759"/>
        <end position="768"/>
    </location>
</feature>
<dbReference type="OrthoDB" id="5399183at2759"/>
<keyword evidence="3" id="KW-1185">Reference proteome</keyword>